<evidence type="ECO:0000313" key="2">
    <source>
        <dbReference type="Proteomes" id="UP001642464"/>
    </source>
</evidence>
<evidence type="ECO:0000313" key="1">
    <source>
        <dbReference type="EMBL" id="CAK9107828.1"/>
    </source>
</evidence>
<reference evidence="1 2" key="1">
    <citation type="submission" date="2024-02" db="EMBL/GenBank/DDBJ databases">
        <authorList>
            <person name="Chen Y."/>
            <person name="Shah S."/>
            <person name="Dougan E. K."/>
            <person name="Thang M."/>
            <person name="Chan C."/>
        </authorList>
    </citation>
    <scope>NUCLEOTIDE SEQUENCE [LARGE SCALE GENOMIC DNA]</scope>
</reference>
<organism evidence="1 2">
    <name type="scientific">Durusdinium trenchii</name>
    <dbReference type="NCBI Taxonomy" id="1381693"/>
    <lineage>
        <taxon>Eukaryota</taxon>
        <taxon>Sar</taxon>
        <taxon>Alveolata</taxon>
        <taxon>Dinophyceae</taxon>
        <taxon>Suessiales</taxon>
        <taxon>Symbiodiniaceae</taxon>
        <taxon>Durusdinium</taxon>
    </lineage>
</organism>
<protein>
    <submittedName>
        <fullName evidence="1">Uncharacterized protein</fullName>
    </submittedName>
</protein>
<name>A0ABP0S618_9DINO</name>
<accession>A0ABP0S618</accession>
<keyword evidence="2" id="KW-1185">Reference proteome</keyword>
<proteinExistence type="predicted"/>
<gene>
    <name evidence="1" type="ORF">SCF082_LOCUS50184</name>
</gene>
<comment type="caution">
    <text evidence="1">The sequence shown here is derived from an EMBL/GenBank/DDBJ whole genome shotgun (WGS) entry which is preliminary data.</text>
</comment>
<dbReference type="Proteomes" id="UP001642464">
    <property type="component" value="Unassembled WGS sequence"/>
</dbReference>
<dbReference type="EMBL" id="CAXAMM010042984">
    <property type="protein sequence ID" value="CAK9107828.1"/>
    <property type="molecule type" value="Genomic_DNA"/>
</dbReference>
<sequence length="229" mass="25832">MAQNAHPFDETIARASSASKIYKDAQAEQADDRVFYLNFLVLEAKPFQHPGQAPPPKHDLGFSAFHHLEERDVDRIFSPHHPNAEYVSSLLPLVITEKLKHIGIRATAEPMYPRGSFCALKLTILHVNETIMNSHKLISLSQLVHSCTGYQLEDSDAVDDVLALIYEKLPDMLEEDGVQVEIVAYTSLEDEIQYIDNIKKFINVPQVRREYCTPASFGLEYCSVSCVLS</sequence>